<dbReference type="KEGG" id="rdi:CMV14_16375"/>
<dbReference type="GO" id="GO:0055130">
    <property type="term" value="P:D-alanine catabolic process"/>
    <property type="evidence" value="ECO:0007669"/>
    <property type="project" value="TreeGrafter"/>
</dbReference>
<dbReference type="InterPro" id="IPR006076">
    <property type="entry name" value="FAD-dep_OxRdtase"/>
</dbReference>
<evidence type="ECO:0000256" key="1">
    <source>
        <dbReference type="ARBA" id="ARBA00009410"/>
    </source>
</evidence>
<keyword evidence="5" id="KW-1185">Reference proteome</keyword>
<evidence type="ECO:0000259" key="3">
    <source>
        <dbReference type="Pfam" id="PF01266"/>
    </source>
</evidence>
<dbReference type="GO" id="GO:0008718">
    <property type="term" value="F:D-amino-acid dehydrogenase activity"/>
    <property type="evidence" value="ECO:0007669"/>
    <property type="project" value="TreeGrafter"/>
</dbReference>
<dbReference type="SUPFAM" id="SSF51905">
    <property type="entry name" value="FAD/NAD(P)-binding domain"/>
    <property type="match status" value="1"/>
</dbReference>
<dbReference type="NCBIfam" id="NF001933">
    <property type="entry name" value="PRK00711.1"/>
    <property type="match status" value="1"/>
</dbReference>
<dbReference type="Proteomes" id="UP000218934">
    <property type="component" value="Unassembled WGS sequence"/>
</dbReference>
<dbReference type="PANTHER" id="PTHR13847:SF280">
    <property type="entry name" value="D-AMINO ACID DEHYDROGENASE"/>
    <property type="match status" value="1"/>
</dbReference>
<gene>
    <name evidence="4" type="ORF">COO09_16685</name>
</gene>
<organism evidence="4 5">
    <name type="scientific">Rhizorhabdus dicambivorans</name>
    <dbReference type="NCBI Taxonomy" id="1850238"/>
    <lineage>
        <taxon>Bacteria</taxon>
        <taxon>Pseudomonadati</taxon>
        <taxon>Pseudomonadota</taxon>
        <taxon>Alphaproteobacteria</taxon>
        <taxon>Sphingomonadales</taxon>
        <taxon>Sphingomonadaceae</taxon>
        <taxon>Rhizorhabdus</taxon>
    </lineage>
</organism>
<accession>A0A2A4FUL9</accession>
<reference evidence="4 5" key="1">
    <citation type="submission" date="2017-09" db="EMBL/GenBank/DDBJ databases">
        <title>The Catabolism of 3,6-Dichlorosalicylic acid is Initiated by the Cytochrome P450 Monooxygenase DsmABC in Rhizorhabdus dicambivorans Ndbn-20.</title>
        <authorList>
            <person name="Na L."/>
        </authorList>
    </citation>
    <scope>NUCLEOTIDE SEQUENCE [LARGE SCALE GENOMIC DNA]</scope>
    <source>
        <strain evidence="4 5">Ndbn-20m</strain>
    </source>
</reference>
<evidence type="ECO:0000313" key="5">
    <source>
        <dbReference type="Proteomes" id="UP000218934"/>
    </source>
</evidence>
<dbReference type="EMBL" id="NWUF01000018">
    <property type="protein sequence ID" value="PCE41138.1"/>
    <property type="molecule type" value="Genomic_DNA"/>
</dbReference>
<sequence>MKVIILGAGVIGVTSAYFLAEQGCDVTVLDSQPGPGLGTSFANAGEITPAAAAPWASPGIVGQLARWLMSERSPVAIRPSLDPGLLRWVGAFLGQCNAASFQRNRATMVALSRYSREQLGELRERTGIAYDHGTGGSLHLFRTAEELDRGTSDLESLRQLGLAAEILDPAQCLLVEPGLAKGSAAMAGGVRFAEDETGDCYLFTCALAELAATKGAQFLYGKKVERLCRDGASISAVVANGEHHTADAYVVCLGSHSPALLGTIGRSPLIYPVKGYSLSIDARRAAAAPRSTIMDGRFKVAVTRLGDRIRIGGIAALCGFDMSLPERFRKSLIATYQELFGPADFADARLWSGLRPSTPSGCPEIGRFAADNLYINAGHGTLGWTMACGAGRLLTSIMTGAAYPKSLDAVVRR</sequence>
<dbReference type="Gene3D" id="3.30.9.10">
    <property type="entry name" value="D-Amino Acid Oxidase, subunit A, domain 2"/>
    <property type="match status" value="1"/>
</dbReference>
<dbReference type="RefSeq" id="WP_066965201.1">
    <property type="nucleotide sequence ID" value="NZ_CP023449.1"/>
</dbReference>
<protein>
    <submittedName>
        <fullName evidence="4">FAD-dependent oxidoreductase</fullName>
        <ecNumber evidence="4">1.4.99.6</ecNumber>
    </submittedName>
</protein>
<evidence type="ECO:0000256" key="2">
    <source>
        <dbReference type="ARBA" id="ARBA00023002"/>
    </source>
</evidence>
<dbReference type="EC" id="1.4.99.6" evidence="4"/>
<dbReference type="Pfam" id="PF01266">
    <property type="entry name" value="DAO"/>
    <property type="match status" value="1"/>
</dbReference>
<dbReference type="GO" id="GO:0005886">
    <property type="term" value="C:plasma membrane"/>
    <property type="evidence" value="ECO:0007669"/>
    <property type="project" value="TreeGrafter"/>
</dbReference>
<dbReference type="SUPFAM" id="SSF54373">
    <property type="entry name" value="FAD-linked reductases, C-terminal domain"/>
    <property type="match status" value="1"/>
</dbReference>
<dbReference type="GO" id="GO:0005737">
    <property type="term" value="C:cytoplasm"/>
    <property type="evidence" value="ECO:0007669"/>
    <property type="project" value="TreeGrafter"/>
</dbReference>
<name>A0A2A4FUL9_9SPHN</name>
<dbReference type="InterPro" id="IPR036188">
    <property type="entry name" value="FAD/NAD-bd_sf"/>
</dbReference>
<dbReference type="OrthoDB" id="9805337at2"/>
<evidence type="ECO:0000313" key="4">
    <source>
        <dbReference type="EMBL" id="PCE41138.1"/>
    </source>
</evidence>
<dbReference type="PANTHER" id="PTHR13847">
    <property type="entry name" value="SARCOSINE DEHYDROGENASE-RELATED"/>
    <property type="match status" value="1"/>
</dbReference>
<dbReference type="Gene3D" id="3.50.50.60">
    <property type="entry name" value="FAD/NAD(P)-binding domain"/>
    <property type="match status" value="2"/>
</dbReference>
<dbReference type="AlphaFoldDB" id="A0A2A4FUL9"/>
<comment type="caution">
    <text evidence="4">The sequence shown here is derived from an EMBL/GenBank/DDBJ whole genome shotgun (WGS) entry which is preliminary data.</text>
</comment>
<proteinExistence type="inferred from homology"/>
<comment type="similarity">
    <text evidence="1">Belongs to the DadA oxidoreductase family.</text>
</comment>
<keyword evidence="2 4" id="KW-0560">Oxidoreductase</keyword>
<feature type="domain" description="FAD dependent oxidoreductase" evidence="3">
    <location>
        <begin position="2"/>
        <end position="396"/>
    </location>
</feature>